<keyword evidence="3" id="KW-1185">Reference proteome</keyword>
<keyword evidence="1" id="KW-0472">Membrane</keyword>
<evidence type="ECO:0000256" key="1">
    <source>
        <dbReference type="SAM" id="Phobius"/>
    </source>
</evidence>
<evidence type="ECO:0000313" key="3">
    <source>
        <dbReference type="Proteomes" id="UP001243623"/>
    </source>
</evidence>
<dbReference type="AlphaFoldDB" id="A0A9Y2AGS5"/>
<gene>
    <name evidence="2" type="primary">yqfD</name>
    <name evidence="2" type="ORF">P3F81_07665</name>
</gene>
<reference evidence="2" key="1">
    <citation type="submission" date="2023-03" db="EMBL/GenBank/DDBJ databases">
        <title>Selenobaculum gbiensis gen. nov. sp. nov., a new bacterium isolated from the gut microbiota of IBD patient.</title>
        <authorList>
            <person name="Yeo S."/>
            <person name="Park H."/>
            <person name="Huh C.S."/>
        </authorList>
    </citation>
    <scope>NUCLEOTIDE SEQUENCE</scope>
    <source>
        <strain evidence="2">ICN-92133</strain>
    </source>
</reference>
<dbReference type="RefSeq" id="WP_147669887.1">
    <property type="nucleotide sequence ID" value="NZ_CP120678.1"/>
</dbReference>
<accession>A0A9Y2AGS5</accession>
<dbReference type="PIRSF" id="PIRSF029895">
    <property type="entry name" value="SpoIV"/>
    <property type="match status" value="1"/>
</dbReference>
<keyword evidence="1" id="KW-1133">Transmembrane helix</keyword>
<dbReference type="InterPro" id="IPR010690">
    <property type="entry name" value="YqfD"/>
</dbReference>
<dbReference type="EMBL" id="CP120678">
    <property type="protein sequence ID" value="WIW69794.1"/>
    <property type="molecule type" value="Genomic_DNA"/>
</dbReference>
<proteinExistence type="predicted"/>
<dbReference type="NCBIfam" id="TIGR02876">
    <property type="entry name" value="spore_yqfD"/>
    <property type="match status" value="1"/>
</dbReference>
<dbReference type="Pfam" id="PF06898">
    <property type="entry name" value="YqfD"/>
    <property type="match status" value="1"/>
</dbReference>
<dbReference type="KEGG" id="sgbi:P3F81_07665"/>
<name>A0A9Y2AGS5_9FIRM</name>
<protein>
    <submittedName>
        <fullName evidence="2">Sporulation protein YqfD</fullName>
    </submittedName>
</protein>
<feature type="transmembrane region" description="Helical" evidence="1">
    <location>
        <begin position="89"/>
        <end position="110"/>
    </location>
</feature>
<dbReference type="Proteomes" id="UP001243623">
    <property type="component" value="Chromosome"/>
</dbReference>
<evidence type="ECO:0000313" key="2">
    <source>
        <dbReference type="EMBL" id="WIW69794.1"/>
    </source>
</evidence>
<organism evidence="2 3">
    <name type="scientific">Selenobaculum gibii</name>
    <dbReference type="NCBI Taxonomy" id="3054208"/>
    <lineage>
        <taxon>Bacteria</taxon>
        <taxon>Bacillati</taxon>
        <taxon>Bacillota</taxon>
        <taxon>Negativicutes</taxon>
        <taxon>Selenomonadales</taxon>
        <taxon>Selenomonadaceae</taxon>
        <taxon>Selenobaculum</taxon>
    </lineage>
</organism>
<keyword evidence="1" id="KW-0812">Transmembrane</keyword>
<sequence>MIHRLMNYRKGSVCIKVKNGYVEKFINFCMNDNVYLWGVRHTEDGLVAWLCVEDFFKLRPIVKKSGVKIVVLKHFGLPFLIKRWKKRKVMMIGACLFFVCLYILSNYIWFIEVTGTKAVSDEQILEIAKEYGLKRGAHSDEFSSKSIERELLIRFPELAWVGINTKGTKVDIEVVEKVMPIVEEMNSYDLIASKDGVITECIVFQGVPMVKVGDIVKEGDLLIKGAESYNNIHTDNDTMKAKGIVKAKLSYHGHGKADFSKVLYEKSGEKDFSFAVKWGDFFYSLKVFNENSFGAFEKEEIVKKIPWWRNSGFAVEFIIDIYDELIAYRQNLSIDQAKQQAIKEALNMSKNSIPEDALLIDNEVKVTDVEDGIEVEITFITEEEISKHSKHS</sequence>